<dbReference type="GO" id="GO:0005549">
    <property type="term" value="F:odorant binding"/>
    <property type="evidence" value="ECO:0007669"/>
    <property type="project" value="InterPro"/>
</dbReference>
<name>A0A7H1CRI7_PIERA</name>
<dbReference type="InterPro" id="IPR036728">
    <property type="entry name" value="PBP_GOBP_sf"/>
</dbReference>
<dbReference type="EMBL" id="MT468352">
    <property type="protein sequence ID" value="QNS26345.1"/>
    <property type="molecule type" value="mRNA"/>
</dbReference>
<dbReference type="GO" id="GO:0005615">
    <property type="term" value="C:extracellular space"/>
    <property type="evidence" value="ECO:0007669"/>
    <property type="project" value="TreeGrafter"/>
</dbReference>
<dbReference type="GO" id="GO:0007608">
    <property type="term" value="P:sensory perception of smell"/>
    <property type="evidence" value="ECO:0007669"/>
    <property type="project" value="TreeGrafter"/>
</dbReference>
<dbReference type="SUPFAM" id="SSF47565">
    <property type="entry name" value="Insect pheromone/odorant-binding proteins"/>
    <property type="match status" value="1"/>
</dbReference>
<dbReference type="PANTHER" id="PTHR11857">
    <property type="entry name" value="ODORANT BINDING PROTEIN-RELATED"/>
    <property type="match status" value="1"/>
</dbReference>
<feature type="chain" id="PRO_5028890039" evidence="2">
    <location>
        <begin position="21"/>
        <end position="148"/>
    </location>
</feature>
<dbReference type="CDD" id="cd23992">
    <property type="entry name" value="PBP_GOBP"/>
    <property type="match status" value="1"/>
</dbReference>
<protein>
    <submittedName>
        <fullName evidence="3">Odorant binding protein 5</fullName>
    </submittedName>
</protein>
<dbReference type="InterPro" id="IPR006170">
    <property type="entry name" value="PBP/GOBP"/>
</dbReference>
<evidence type="ECO:0000256" key="2">
    <source>
        <dbReference type="SAM" id="SignalP"/>
    </source>
</evidence>
<dbReference type="AlphaFoldDB" id="A0A7H1CRI7"/>
<dbReference type="SMART" id="SM00708">
    <property type="entry name" value="PhBP"/>
    <property type="match status" value="1"/>
</dbReference>
<dbReference type="Gene3D" id="1.10.238.20">
    <property type="entry name" value="Pheromone/general odorant binding protein domain"/>
    <property type="match status" value="1"/>
</dbReference>
<keyword evidence="1 2" id="KW-0732">Signal</keyword>
<sequence>MNMIYVLLCVGACFVGAAFGTEADIKAWFLEKAIECSQEHTVNSEEMKMLKDHKFPESNTAKCLLACVFKKAEWIDDKGMFNEDNAYKLSLKEFPDDKEKLANAKKLFGLCKTVNDENFEDGAKGCERASVLASCLVKNAGQSGFLLQ</sequence>
<dbReference type="PANTHER" id="PTHR11857:SF42">
    <property type="entry name" value="GENERAL ODORANT-BINDING PROTEIN 19D-RELATED"/>
    <property type="match status" value="1"/>
</dbReference>
<proteinExistence type="evidence at transcript level"/>
<accession>A0A7H1CRI7</accession>
<evidence type="ECO:0000256" key="1">
    <source>
        <dbReference type="ARBA" id="ARBA00022729"/>
    </source>
</evidence>
<organism evidence="3">
    <name type="scientific">Pieris rapae</name>
    <name type="common">Small white butterfly</name>
    <name type="synonym">Artogeia rapae</name>
    <dbReference type="NCBI Taxonomy" id="64459"/>
    <lineage>
        <taxon>Eukaryota</taxon>
        <taxon>Metazoa</taxon>
        <taxon>Ecdysozoa</taxon>
        <taxon>Arthropoda</taxon>
        <taxon>Hexapoda</taxon>
        <taxon>Insecta</taxon>
        <taxon>Pterygota</taxon>
        <taxon>Neoptera</taxon>
        <taxon>Endopterygota</taxon>
        <taxon>Lepidoptera</taxon>
        <taxon>Glossata</taxon>
        <taxon>Ditrysia</taxon>
        <taxon>Papilionoidea</taxon>
        <taxon>Pieridae</taxon>
        <taxon>Pierinae</taxon>
        <taxon>Pieris</taxon>
    </lineage>
</organism>
<dbReference type="Pfam" id="PF01395">
    <property type="entry name" value="PBP_GOBP"/>
    <property type="match status" value="1"/>
</dbReference>
<feature type="signal peptide" evidence="2">
    <location>
        <begin position="1"/>
        <end position="20"/>
    </location>
</feature>
<evidence type="ECO:0000313" key="3">
    <source>
        <dbReference type="EMBL" id="QNS26345.1"/>
    </source>
</evidence>
<reference evidence="3" key="1">
    <citation type="journal article" date="2020" name="J. Insect Sci.">
        <title>Identification and Expression Profiles of 14 Odorant-Binding Protein Genes From Pieris rapae (Lepidoptera: Pieridae).</title>
        <authorList>
            <person name="Li M.Y."/>
            <person name="Jiang X.Y."/>
            <person name="Qi Y.Z."/>
            <person name="Huang Y.J."/>
            <person name="Li S.G."/>
            <person name="Liu S."/>
        </authorList>
    </citation>
    <scope>NUCLEOTIDE SEQUENCE</scope>
    <source>
        <strain evidence="3">HF</strain>
    </source>
</reference>